<protein>
    <recommendedName>
        <fullName evidence="4">Glycosyltransferase RgtA/B/C/D-like domain-containing protein</fullName>
    </recommendedName>
</protein>
<feature type="transmembrane region" description="Helical" evidence="1">
    <location>
        <begin position="375"/>
        <end position="392"/>
    </location>
</feature>
<dbReference type="Proteomes" id="UP000236743">
    <property type="component" value="Unassembled WGS sequence"/>
</dbReference>
<keyword evidence="1" id="KW-0812">Transmembrane</keyword>
<sequence length="641" mass="70506">MRSWIGLATIGLFGVLSARYAYRLGFDWGDMGSYAQIARELSEGGSPADFIGYGPLWHFFGAWIFKLAGVNFSALLIAFHFLIIICSVLLAMALRQATGTLWPGLVAAAAIILVPPFLASTMRLVCLALIAWPFVALARTEPQRDRAVVMTTAAVIAVIMMIRPDFAYLYAAALGTILIGRTLLLSGDFREKLAYLLRRTLYASIAFVVVMAPLALHAVIRGYGWHLLLEIVRYPTRILFFLGMRLGETSELGSASGSLLKMPPVSAIFDLSSGQQIFALLIYSTLAGLVGAFIALVWRALRNRDDARIDQPLFAIFLLAACQWPIFGLFRPSWVHFVGFMHCYVLLALALVVWLNEPWRSARRLDQPAARAIQVLLLAQVALFVGYGALFGETGLGMKLSGRDAVFEGKNGVRVRVSAGEKRIYDNVAAIIEQNSSPGDRIVCVPYCAGFPFMTDRQPLFREHYVDDATPLVYPGWLDKAIALTDAAKPPVIIVLDWAPNDTHTSRFDVWARRYIDHINATYPISGRFEMGRVWLRDGAMRPPPTRVPVLDYGPRSARVGVPFNQQPNGQSALWIKLDRNIGGGAVVRLDGRDLPAVVTDGGVSALVPADALKQPGQHELKVVNTLRNAESDPVTLVLDP</sequence>
<feature type="transmembrane region" description="Helical" evidence="1">
    <location>
        <begin position="201"/>
        <end position="220"/>
    </location>
</feature>
<keyword evidence="1" id="KW-0472">Membrane</keyword>
<evidence type="ECO:0008006" key="4">
    <source>
        <dbReference type="Google" id="ProtNLM"/>
    </source>
</evidence>
<evidence type="ECO:0000313" key="3">
    <source>
        <dbReference type="Proteomes" id="UP000236743"/>
    </source>
</evidence>
<feature type="transmembrane region" description="Helical" evidence="1">
    <location>
        <begin position="168"/>
        <end position="189"/>
    </location>
</feature>
<gene>
    <name evidence="2" type="ORF">SAMN04488115_11622</name>
</gene>
<name>A0A1H6D5K6_9HYPH</name>
<dbReference type="AlphaFoldDB" id="A0A1H6D5K6"/>
<feature type="transmembrane region" description="Helical" evidence="1">
    <location>
        <begin position="106"/>
        <end position="135"/>
    </location>
</feature>
<feature type="transmembrane region" description="Helical" evidence="1">
    <location>
        <begin position="277"/>
        <end position="301"/>
    </location>
</feature>
<feature type="transmembrane region" description="Helical" evidence="1">
    <location>
        <begin position="75"/>
        <end position="94"/>
    </location>
</feature>
<proteinExistence type="predicted"/>
<evidence type="ECO:0000256" key="1">
    <source>
        <dbReference type="SAM" id="Phobius"/>
    </source>
</evidence>
<feature type="transmembrane region" description="Helical" evidence="1">
    <location>
        <begin position="313"/>
        <end position="330"/>
    </location>
</feature>
<organism evidence="2 3">
    <name type="scientific">Bosea lathyri</name>
    <dbReference type="NCBI Taxonomy" id="1036778"/>
    <lineage>
        <taxon>Bacteria</taxon>
        <taxon>Pseudomonadati</taxon>
        <taxon>Pseudomonadota</taxon>
        <taxon>Alphaproteobacteria</taxon>
        <taxon>Hyphomicrobiales</taxon>
        <taxon>Boseaceae</taxon>
        <taxon>Bosea</taxon>
    </lineage>
</organism>
<accession>A0A1H6D5K6</accession>
<feature type="transmembrane region" description="Helical" evidence="1">
    <location>
        <begin position="147"/>
        <end position="162"/>
    </location>
</feature>
<keyword evidence="1" id="KW-1133">Transmembrane helix</keyword>
<evidence type="ECO:0000313" key="2">
    <source>
        <dbReference type="EMBL" id="SEG80258.1"/>
    </source>
</evidence>
<keyword evidence="3" id="KW-1185">Reference proteome</keyword>
<dbReference type="EMBL" id="FNUY01000016">
    <property type="protein sequence ID" value="SEG80258.1"/>
    <property type="molecule type" value="Genomic_DNA"/>
</dbReference>
<reference evidence="2 3" key="1">
    <citation type="submission" date="2016-10" db="EMBL/GenBank/DDBJ databases">
        <authorList>
            <person name="de Groot N.N."/>
        </authorList>
    </citation>
    <scope>NUCLEOTIDE SEQUENCE [LARGE SCALE GENOMIC DNA]</scope>
    <source>
        <strain evidence="2 3">DSM 26656</strain>
    </source>
</reference>
<feature type="transmembrane region" description="Helical" evidence="1">
    <location>
        <begin position="336"/>
        <end position="355"/>
    </location>
</feature>